<gene>
    <name evidence="3" type="ORF">AVDCRST_MAG50-2128</name>
</gene>
<feature type="transmembrane region" description="Helical" evidence="2">
    <location>
        <begin position="106"/>
        <end position="125"/>
    </location>
</feature>
<evidence type="ECO:0000313" key="3">
    <source>
        <dbReference type="EMBL" id="CAA9239319.1"/>
    </source>
</evidence>
<evidence type="ECO:0000256" key="1">
    <source>
        <dbReference type="SAM" id="MobiDB-lite"/>
    </source>
</evidence>
<dbReference type="AlphaFoldDB" id="A0A6J4I1J6"/>
<keyword evidence="2" id="KW-1133">Transmembrane helix</keyword>
<reference evidence="3" key="1">
    <citation type="submission" date="2020-02" db="EMBL/GenBank/DDBJ databases">
        <authorList>
            <person name="Meier V. D."/>
        </authorList>
    </citation>
    <scope>NUCLEOTIDE SEQUENCE</scope>
    <source>
        <strain evidence="3">AVDCRST_MAG50</strain>
    </source>
</reference>
<keyword evidence="2" id="KW-0472">Membrane</keyword>
<proteinExistence type="predicted"/>
<feature type="transmembrane region" description="Helical" evidence="2">
    <location>
        <begin position="151"/>
        <end position="174"/>
    </location>
</feature>
<keyword evidence="2" id="KW-0812">Transmembrane</keyword>
<organism evidence="3">
    <name type="scientific">uncultured Acidimicrobiales bacterium</name>
    <dbReference type="NCBI Taxonomy" id="310071"/>
    <lineage>
        <taxon>Bacteria</taxon>
        <taxon>Bacillati</taxon>
        <taxon>Actinomycetota</taxon>
        <taxon>Acidimicrobiia</taxon>
        <taxon>Acidimicrobiales</taxon>
        <taxon>environmental samples</taxon>
    </lineage>
</organism>
<evidence type="ECO:0000256" key="2">
    <source>
        <dbReference type="SAM" id="Phobius"/>
    </source>
</evidence>
<feature type="transmembrane region" description="Helical" evidence="2">
    <location>
        <begin position="72"/>
        <end position="94"/>
    </location>
</feature>
<accession>A0A6J4I1J6</accession>
<protein>
    <submittedName>
        <fullName evidence="3">Uncharacterized protein</fullName>
    </submittedName>
</protein>
<sequence>MRKEQSVETGRDRMVLAKDAGMGKVSLISVLAGVLVAYGAFAVIAAITAAVLNAVGVDTASLSDNDWRDAGIAGAAITAFVLLLSYLFGGYVAGRMARRAGALNGLLVFVLSVVIMGAIAALLSAQTDTEQVTSNLRSLGLPTTGEEWKSIGTAAGLGSLLAMLLGSVLGGILGERWHGKLMKRALDPSIGSEANAIRQSENAEAQRLEAEQRRMSAGQRREIDLRDGAVPNDNDNTVVVRNSGDATLGTDDVGSRTVLDADGTVRSDDEAQQSRILSDRDGR</sequence>
<feature type="transmembrane region" description="Helical" evidence="2">
    <location>
        <begin position="21"/>
        <end position="52"/>
    </location>
</feature>
<feature type="region of interest" description="Disordered" evidence="1">
    <location>
        <begin position="227"/>
        <end position="283"/>
    </location>
</feature>
<name>A0A6J4I1J6_9ACTN</name>
<dbReference type="EMBL" id="CADCTF010000087">
    <property type="protein sequence ID" value="CAA9239319.1"/>
    <property type="molecule type" value="Genomic_DNA"/>
</dbReference>